<dbReference type="InterPro" id="IPR001173">
    <property type="entry name" value="Glyco_trans_2-like"/>
</dbReference>
<keyword evidence="4" id="KW-1185">Reference proteome</keyword>
<dbReference type="Gene3D" id="3.90.550.10">
    <property type="entry name" value="Spore Coat Polysaccharide Biosynthesis Protein SpsA, Chain A"/>
    <property type="match status" value="1"/>
</dbReference>
<dbReference type="CDD" id="cd00761">
    <property type="entry name" value="Glyco_tranf_GTA_type"/>
    <property type="match status" value="1"/>
</dbReference>
<feature type="domain" description="Glycosyltransferase 2-like" evidence="2">
    <location>
        <begin position="4"/>
        <end position="134"/>
    </location>
</feature>
<dbReference type="InterPro" id="IPR029044">
    <property type="entry name" value="Nucleotide-diphossugar_trans"/>
</dbReference>
<dbReference type="Pfam" id="PF00535">
    <property type="entry name" value="Glycos_transf_2"/>
    <property type="match status" value="1"/>
</dbReference>
<evidence type="ECO:0000256" key="1">
    <source>
        <dbReference type="SAM" id="MobiDB-lite"/>
    </source>
</evidence>
<dbReference type="InterPro" id="IPR050834">
    <property type="entry name" value="Glycosyltransf_2"/>
</dbReference>
<dbReference type="Proteomes" id="UP001597371">
    <property type="component" value="Unassembled WGS sequence"/>
</dbReference>
<name>A0ABW5CMR2_9HYPH</name>
<comment type="caution">
    <text evidence="3">The sequence shown here is derived from an EMBL/GenBank/DDBJ whole genome shotgun (WGS) entry which is preliminary data.</text>
</comment>
<organism evidence="3 4">
    <name type="scientific">Aureimonas populi</name>
    <dbReference type="NCBI Taxonomy" id="1701758"/>
    <lineage>
        <taxon>Bacteria</taxon>
        <taxon>Pseudomonadati</taxon>
        <taxon>Pseudomonadota</taxon>
        <taxon>Alphaproteobacteria</taxon>
        <taxon>Hyphomicrobiales</taxon>
        <taxon>Aurantimonadaceae</taxon>
        <taxon>Aureimonas</taxon>
    </lineage>
</organism>
<keyword evidence="3" id="KW-0328">Glycosyltransferase</keyword>
<dbReference type="RefSeq" id="WP_209737637.1">
    <property type="nucleotide sequence ID" value="NZ_CP072611.1"/>
</dbReference>
<dbReference type="EC" id="2.4.-.-" evidence="3"/>
<evidence type="ECO:0000313" key="3">
    <source>
        <dbReference type="EMBL" id="MFD2237505.1"/>
    </source>
</evidence>
<dbReference type="PANTHER" id="PTHR43685:SF2">
    <property type="entry name" value="GLYCOSYLTRANSFERASE 2-LIKE DOMAIN-CONTAINING PROTEIN"/>
    <property type="match status" value="1"/>
</dbReference>
<dbReference type="PANTHER" id="PTHR43685">
    <property type="entry name" value="GLYCOSYLTRANSFERASE"/>
    <property type="match status" value="1"/>
</dbReference>
<dbReference type="GO" id="GO:0016757">
    <property type="term" value="F:glycosyltransferase activity"/>
    <property type="evidence" value="ECO:0007669"/>
    <property type="project" value="UniProtKB-KW"/>
</dbReference>
<reference evidence="4" key="1">
    <citation type="journal article" date="2019" name="Int. J. Syst. Evol. Microbiol.">
        <title>The Global Catalogue of Microorganisms (GCM) 10K type strain sequencing project: providing services to taxonomists for standard genome sequencing and annotation.</title>
        <authorList>
            <consortium name="The Broad Institute Genomics Platform"/>
            <consortium name="The Broad Institute Genome Sequencing Center for Infectious Disease"/>
            <person name="Wu L."/>
            <person name="Ma J."/>
        </authorList>
    </citation>
    <scope>NUCLEOTIDE SEQUENCE [LARGE SCALE GENOMIC DNA]</scope>
    <source>
        <strain evidence="4">ZS-35-S2</strain>
    </source>
</reference>
<gene>
    <name evidence="3" type="ORF">ACFSKQ_08510</name>
</gene>
<feature type="region of interest" description="Disordered" evidence="1">
    <location>
        <begin position="283"/>
        <end position="302"/>
    </location>
</feature>
<protein>
    <submittedName>
        <fullName evidence="3">Glycosyltransferase family 2 protein</fullName>
        <ecNumber evidence="3">2.4.-.-</ecNumber>
    </submittedName>
</protein>
<accession>A0ABW5CMR2</accession>
<sequence length="302" mass="33226">MPISLIICTRNRGPQLKQALERLPHSDIAAHGAEVVLVDNGSTDTTQEVVRAFQAGAAYPVVLVHEARKGLSNARNAGLRASRGEIILFTDDDCYLAPDYVTKARAAFARREFDFCGGRILLHDPQDYPIAIYDEPLAKRYPARSVVEAGYFQGASLNFRRSVWEAIGDFDAGLGAGTPFRCEDIEWVARALMAGFTGAHEPSLVVHHHHGRQDPHEVRALERDNDLARGAFYMVMMLGGHLSYGRAFAKRLARTVKKPATAGRTFREIGGAAAYLAHQPRRILSRASGKGAQPAMRHGRRS</sequence>
<evidence type="ECO:0000259" key="2">
    <source>
        <dbReference type="Pfam" id="PF00535"/>
    </source>
</evidence>
<dbReference type="SUPFAM" id="SSF53448">
    <property type="entry name" value="Nucleotide-diphospho-sugar transferases"/>
    <property type="match status" value="1"/>
</dbReference>
<proteinExistence type="predicted"/>
<evidence type="ECO:0000313" key="4">
    <source>
        <dbReference type="Proteomes" id="UP001597371"/>
    </source>
</evidence>
<keyword evidence="3" id="KW-0808">Transferase</keyword>
<dbReference type="EMBL" id="JBHUIJ010000009">
    <property type="protein sequence ID" value="MFD2237505.1"/>
    <property type="molecule type" value="Genomic_DNA"/>
</dbReference>